<accession>A0A1G8T0X8</accession>
<sequence>MTSSVRLTRKQDFRIEVAENERVSTRTTCKVEFLPMSDAGPQTGIARFGCQYETVPTCKSSTVREKPTIPNNQRHPLKRLISTSAVFAGVAASLAFPVLAQDGTGAVPQNAEVRSYGGGWDCILGYRVEGVKCVPIDFPENAYATGRSYGSGWECKRGFVEVGRASCKAIPLPDNAFLRSSGYDWQCDRGYRRERETCVPIVLPDNAYLSDDTSGSGWTCERGFTASSGTCIPIAVPENGYLTNADYGDEWACERGFFEIDGRCDPIALPANAFLDTASYGPGWRCERGFEAVEGACAEIDIPPNAHLDRSGNRWRCDRGFHLSDGECALGR</sequence>
<evidence type="ECO:0000313" key="2">
    <source>
        <dbReference type="Proteomes" id="UP000199340"/>
    </source>
</evidence>
<protein>
    <recommendedName>
        <fullName evidence="3">MSP1 EGF domain 1</fullName>
    </recommendedName>
</protein>
<dbReference type="AlphaFoldDB" id="A0A1G8T0X8"/>
<organism evidence="1 2">
    <name type="scientific">Lutimaribacter saemankumensis</name>
    <dbReference type="NCBI Taxonomy" id="490829"/>
    <lineage>
        <taxon>Bacteria</taxon>
        <taxon>Pseudomonadati</taxon>
        <taxon>Pseudomonadota</taxon>
        <taxon>Alphaproteobacteria</taxon>
        <taxon>Rhodobacterales</taxon>
        <taxon>Roseobacteraceae</taxon>
        <taxon>Lutimaribacter</taxon>
    </lineage>
</organism>
<gene>
    <name evidence="1" type="ORF">SAMN05421850_11518</name>
</gene>
<dbReference type="InterPro" id="IPR009030">
    <property type="entry name" value="Growth_fac_rcpt_cys_sf"/>
</dbReference>
<dbReference type="Gene3D" id="2.10.25.10">
    <property type="entry name" value="Laminin"/>
    <property type="match status" value="7"/>
</dbReference>
<evidence type="ECO:0008006" key="3">
    <source>
        <dbReference type="Google" id="ProtNLM"/>
    </source>
</evidence>
<reference evidence="1 2" key="1">
    <citation type="submission" date="2016-10" db="EMBL/GenBank/DDBJ databases">
        <authorList>
            <person name="de Groot N.N."/>
        </authorList>
    </citation>
    <scope>NUCLEOTIDE SEQUENCE [LARGE SCALE GENOMIC DNA]</scope>
    <source>
        <strain evidence="1 2">DSM 28010</strain>
    </source>
</reference>
<dbReference type="Proteomes" id="UP000199340">
    <property type="component" value="Unassembled WGS sequence"/>
</dbReference>
<dbReference type="SUPFAM" id="SSF57184">
    <property type="entry name" value="Growth factor receptor domain"/>
    <property type="match status" value="1"/>
</dbReference>
<dbReference type="OrthoDB" id="7617860at2"/>
<proteinExistence type="predicted"/>
<name>A0A1G8T0X8_9RHOB</name>
<dbReference type="EMBL" id="FNEB01000015">
    <property type="protein sequence ID" value="SDJ35096.1"/>
    <property type="molecule type" value="Genomic_DNA"/>
</dbReference>
<dbReference type="STRING" id="490829.SAMN05421850_11518"/>
<evidence type="ECO:0000313" key="1">
    <source>
        <dbReference type="EMBL" id="SDJ35096.1"/>
    </source>
</evidence>
<keyword evidence="2" id="KW-1185">Reference proteome</keyword>